<dbReference type="AlphaFoldDB" id="A0A1Z4MU56"/>
<feature type="topological domain" description="Lumenal" evidence="8">
    <location>
        <begin position="26"/>
        <end position="41"/>
    </location>
</feature>
<evidence type="ECO:0000256" key="5">
    <source>
        <dbReference type="ARBA" id="ARBA00023078"/>
    </source>
</evidence>
<comment type="similarity">
    <text evidence="8">Belongs to the PsbY family.</text>
</comment>
<dbReference type="KEGG" id="ttq:NIES37_09040"/>
<evidence type="ECO:0000256" key="4">
    <source>
        <dbReference type="ARBA" id="ARBA00022989"/>
    </source>
</evidence>
<keyword evidence="3 8" id="KW-0812">Transmembrane</keyword>
<keyword evidence="7 8" id="KW-0604">Photosystem II</keyword>
<feature type="topological domain" description="Lumenal" evidence="8">
    <location>
        <begin position="1"/>
        <end position="6"/>
    </location>
</feature>
<reference evidence="10 11" key="1">
    <citation type="submission" date="2017-06" db="EMBL/GenBank/DDBJ databases">
        <title>Genome sequencing of cyanobaciteial culture collection at National Institute for Environmental Studies (NIES).</title>
        <authorList>
            <person name="Hirose Y."/>
            <person name="Shimura Y."/>
            <person name="Fujisawa T."/>
            <person name="Nakamura Y."/>
            <person name="Kawachi M."/>
        </authorList>
    </citation>
    <scope>NUCLEOTIDE SEQUENCE [LARGE SCALE GENOMIC DNA]</scope>
    <source>
        <strain evidence="10 11">NIES-37</strain>
    </source>
</reference>
<dbReference type="EMBL" id="AP018248">
    <property type="protein sequence ID" value="BAY96967.1"/>
    <property type="molecule type" value="Genomic_DNA"/>
</dbReference>
<dbReference type="Pfam" id="PF06298">
    <property type="entry name" value="PsbY"/>
    <property type="match status" value="1"/>
</dbReference>
<organism evidence="10 11">
    <name type="scientific">Tolypothrix tenuis PCC 7101</name>
    <dbReference type="NCBI Taxonomy" id="231146"/>
    <lineage>
        <taxon>Bacteria</taxon>
        <taxon>Bacillati</taxon>
        <taxon>Cyanobacteriota</taxon>
        <taxon>Cyanophyceae</taxon>
        <taxon>Nostocales</taxon>
        <taxon>Tolypothrichaceae</taxon>
        <taxon>Tolypothrix</taxon>
    </lineage>
</organism>
<evidence type="ECO:0000256" key="2">
    <source>
        <dbReference type="ARBA" id="ARBA00022531"/>
    </source>
</evidence>
<evidence type="ECO:0000256" key="6">
    <source>
        <dbReference type="ARBA" id="ARBA00023136"/>
    </source>
</evidence>
<comment type="subcellular location">
    <subcellularLocation>
        <location evidence="8">Cellular thylakoid membrane</location>
        <topology evidence="8">Single-pass membrane protein</topology>
    </subcellularLocation>
    <subcellularLocation>
        <location evidence="1">Membrane</location>
    </subcellularLocation>
</comment>
<keyword evidence="11" id="KW-1185">Reference proteome</keyword>
<dbReference type="GO" id="GO:0015979">
    <property type="term" value="P:photosynthesis"/>
    <property type="evidence" value="ECO:0007669"/>
    <property type="project" value="UniProtKB-UniRule"/>
</dbReference>
<dbReference type="GO" id="GO:0030145">
    <property type="term" value="F:manganese ion binding"/>
    <property type="evidence" value="ECO:0007669"/>
    <property type="project" value="InterPro"/>
</dbReference>
<accession>A0A1Z4MU56</accession>
<dbReference type="GO" id="GO:0009523">
    <property type="term" value="C:photosystem II"/>
    <property type="evidence" value="ECO:0007669"/>
    <property type="project" value="UniProtKB-KW"/>
</dbReference>
<protein>
    <recommendedName>
        <fullName evidence="8">Photosystem II reaction center protein Y</fullName>
    </recommendedName>
</protein>
<gene>
    <name evidence="10" type="primary">pbsY</name>
    <name evidence="8" type="synonym">psbY</name>
    <name evidence="10" type="ORF">NIES37_09040</name>
</gene>
<evidence type="ECO:0000256" key="1">
    <source>
        <dbReference type="ARBA" id="ARBA00004370"/>
    </source>
</evidence>
<evidence type="ECO:0000256" key="3">
    <source>
        <dbReference type="ARBA" id="ARBA00022692"/>
    </source>
</evidence>
<keyword evidence="6 8" id="KW-0472">Membrane</keyword>
<evidence type="ECO:0000313" key="11">
    <source>
        <dbReference type="Proteomes" id="UP000218785"/>
    </source>
</evidence>
<name>A0A1Z4MU56_9CYAN</name>
<feature type="transmembrane region" description="Helical" evidence="9">
    <location>
        <begin position="6"/>
        <end position="30"/>
    </location>
</feature>
<evidence type="ECO:0000256" key="8">
    <source>
        <dbReference type="HAMAP-Rule" id="MF_00717"/>
    </source>
</evidence>
<keyword evidence="2 8" id="KW-0602">Photosynthesis</keyword>
<comment type="subunit">
    <text evidence="8">PSII is composed of 1 copy each of membrane proteins PsbA, PsbB, PsbC, PsbD, PsbE, PsbF, PsbH, PsbI, PsbJ, PsbK, PsbL, PsbM, PsbT, PsbX, PsbY, PsbZ, Psb30/Ycf12, peripheral proteins PsbO, CyanoQ (PsbQ), PsbU, PsbV and a large number of cofactors. It forms dimeric complexes.</text>
</comment>
<evidence type="ECO:0000313" key="10">
    <source>
        <dbReference type="EMBL" id="BAY96967.1"/>
    </source>
</evidence>
<sequence length="41" mass="4427">MDIDFRVAIVLAPIAIAAGWAVFNIGAAALRQVQNFLNREA</sequence>
<dbReference type="HAMAP" id="MF_00717">
    <property type="entry name" value="PSII_PsbY"/>
    <property type="match status" value="1"/>
</dbReference>
<evidence type="ECO:0000256" key="7">
    <source>
        <dbReference type="ARBA" id="ARBA00023276"/>
    </source>
</evidence>
<dbReference type="GO" id="GO:0031676">
    <property type="term" value="C:plasma membrane-derived thylakoid membrane"/>
    <property type="evidence" value="ECO:0007669"/>
    <property type="project" value="UniProtKB-SubCell"/>
</dbReference>
<keyword evidence="5 8" id="KW-0793">Thylakoid</keyword>
<proteinExistence type="inferred from homology"/>
<evidence type="ECO:0000256" key="9">
    <source>
        <dbReference type="SAM" id="Phobius"/>
    </source>
</evidence>
<dbReference type="Proteomes" id="UP000218785">
    <property type="component" value="Chromosome"/>
</dbReference>
<dbReference type="InterPro" id="IPR009388">
    <property type="entry name" value="PSII_PsbY"/>
</dbReference>
<dbReference type="RefSeq" id="WP_096574097.1">
    <property type="nucleotide sequence ID" value="NZ_CAWNJS010000001.1"/>
</dbReference>
<comment type="function">
    <text evidence="8">Loosely associated component of the core of photosystem II (PSII). PSII is a light-driven water plastoquinone oxidoreductase, using light energy to abstract electrons from H(2)O, generating a proton gradient subsequently used for ATP formation.</text>
</comment>
<keyword evidence="4 8" id="KW-1133">Transmembrane helix</keyword>
<dbReference type="NCBIfam" id="NF009711">
    <property type="entry name" value="PRK13240.1"/>
    <property type="match status" value="1"/>
</dbReference>